<dbReference type="SUPFAM" id="SSF53223">
    <property type="entry name" value="Aminoacid dehydrogenase-like, N-terminal domain"/>
    <property type="match status" value="1"/>
</dbReference>
<dbReference type="InterPro" id="IPR046346">
    <property type="entry name" value="Aminoacid_DH-like_N_sf"/>
</dbReference>
<organism evidence="6 7">
    <name type="scientific">Chloracidobacterium validum</name>
    <dbReference type="NCBI Taxonomy" id="2821543"/>
    <lineage>
        <taxon>Bacteria</taxon>
        <taxon>Pseudomonadati</taxon>
        <taxon>Acidobacteriota</taxon>
        <taxon>Terriglobia</taxon>
        <taxon>Terriglobales</taxon>
        <taxon>Acidobacteriaceae</taxon>
        <taxon>Chloracidobacterium</taxon>
    </lineage>
</organism>
<dbReference type="InterPro" id="IPR006097">
    <property type="entry name" value="Glu/Leu/Phe/Val/Trp_DH_dimer"/>
</dbReference>
<evidence type="ECO:0000256" key="1">
    <source>
        <dbReference type="ARBA" id="ARBA00006382"/>
    </source>
</evidence>
<dbReference type="Pfam" id="PF00208">
    <property type="entry name" value="ELFV_dehydrog"/>
    <property type="match status" value="1"/>
</dbReference>
<dbReference type="Gene3D" id="3.40.50.720">
    <property type="entry name" value="NAD(P)-binding Rossmann-like Domain"/>
    <property type="match status" value="1"/>
</dbReference>
<dbReference type="Gene3D" id="3.40.50.10860">
    <property type="entry name" value="Leucine Dehydrogenase, chain A, domain 1"/>
    <property type="match status" value="1"/>
</dbReference>
<dbReference type="Pfam" id="PF02812">
    <property type="entry name" value="ELFV_dehydrog_N"/>
    <property type="match status" value="1"/>
</dbReference>
<dbReference type="PRINTS" id="PR00082">
    <property type="entry name" value="GLFDHDRGNASE"/>
</dbReference>
<dbReference type="PANTHER" id="PTHR11606:SF13">
    <property type="entry name" value="GLUTAMATE DEHYDROGENASE 1, MITOCHONDRIAL"/>
    <property type="match status" value="1"/>
</dbReference>
<dbReference type="InterPro" id="IPR036291">
    <property type="entry name" value="NAD(P)-bd_dom_sf"/>
</dbReference>
<evidence type="ECO:0000256" key="4">
    <source>
        <dbReference type="RuleBase" id="RU004417"/>
    </source>
</evidence>
<evidence type="ECO:0000313" key="6">
    <source>
        <dbReference type="EMBL" id="QUW04336.1"/>
    </source>
</evidence>
<name>A0ABX8BCC9_9BACT</name>
<evidence type="ECO:0000256" key="2">
    <source>
        <dbReference type="ARBA" id="ARBA00023002"/>
    </source>
</evidence>
<dbReference type="EMBL" id="CP072649">
    <property type="protein sequence ID" value="QUW04336.1"/>
    <property type="molecule type" value="Genomic_DNA"/>
</dbReference>
<dbReference type="RefSeq" id="WP_211430225.1">
    <property type="nucleotide sequence ID" value="NZ_CP072649.1"/>
</dbReference>
<dbReference type="InterPro" id="IPR006096">
    <property type="entry name" value="Glu/Leu/Phe/Val/Trp_DH_C"/>
</dbReference>
<dbReference type="InterPro" id="IPR033922">
    <property type="entry name" value="NAD_bind_Glu_DH"/>
</dbReference>
<feature type="domain" description="Glutamate/phenylalanine/leucine/valine/L-tryptophan dehydrogenase C-terminal" evidence="5">
    <location>
        <begin position="193"/>
        <end position="423"/>
    </location>
</feature>
<dbReference type="PIRSF" id="PIRSF000185">
    <property type="entry name" value="Glu_DH"/>
    <property type="match status" value="1"/>
</dbReference>
<evidence type="ECO:0000259" key="5">
    <source>
        <dbReference type="SMART" id="SM00839"/>
    </source>
</evidence>
<gene>
    <name evidence="6" type="ORF">J8C06_14985</name>
</gene>
<dbReference type="InterPro" id="IPR014362">
    <property type="entry name" value="Glu_DH"/>
</dbReference>
<sequence length="426" mass="47362">MPSAFVDDARNFKEDNPFESMMSRFDNAAKLLDLDPNIYRILRCPTREMTVYIPTLMDDGHYEVFVGYRVQHNFARGPAKGGIRYAPDVTLDEVRALAAWMTWKCAVVNIPYGGGKGGIICDPHKMSPGELERLTRRYTSEILDIIGPERDVPAPDMNTNEQVMAWVMDTYSMHARHTVNAVVTGKPVELGGSQGRREATGRGLLFVTQEACKKFGLKPSETRVVVQGAGNVGGIGATLLHEAGFKVIGISEIRHGLHNPNGLDIPAALAYLRKHRTFEGFEGGELITNAELLELDCDVLMPAATENQITTQNVERIKCRILCEGANGPTTAAADEILERNGVFVVPDILANAGGVTVSYFEWVQNRMGFFWKEDFVNERLQDTMVTSFNDVLSYAEKHKVNMRTAAYMLAIDRVAYETKMRGIYA</sequence>
<dbReference type="PROSITE" id="PS00074">
    <property type="entry name" value="GLFV_DEHYDROGENASE"/>
    <property type="match status" value="1"/>
</dbReference>
<evidence type="ECO:0000256" key="3">
    <source>
        <dbReference type="PIRNR" id="PIRNR000185"/>
    </source>
</evidence>
<comment type="similarity">
    <text evidence="1 3 4">Belongs to the Glu/Leu/Phe/Val dehydrogenases family.</text>
</comment>
<reference evidence="6 7" key="1">
    <citation type="submission" date="2021-03" db="EMBL/GenBank/DDBJ databases">
        <title>Genomic and phenotypic characterization of Chloracidobacterium isolates provides evidence for multiple species.</title>
        <authorList>
            <person name="Saini M.K."/>
            <person name="Costas A.M.G."/>
            <person name="Tank M."/>
            <person name="Bryant D.A."/>
        </authorList>
    </citation>
    <scope>NUCLEOTIDE SEQUENCE [LARGE SCALE GENOMIC DNA]</scope>
    <source>
        <strain evidence="6 7">BV2-C</strain>
    </source>
</reference>
<protein>
    <recommendedName>
        <fullName evidence="3">Glutamate dehydrogenase</fullName>
    </recommendedName>
</protein>
<dbReference type="SMART" id="SM00839">
    <property type="entry name" value="ELFV_dehydrog"/>
    <property type="match status" value="1"/>
</dbReference>
<dbReference type="InterPro" id="IPR006095">
    <property type="entry name" value="Glu/Leu/Phe/Val/Trp_DH"/>
</dbReference>
<dbReference type="Proteomes" id="UP000676506">
    <property type="component" value="Chromosome 2"/>
</dbReference>
<dbReference type="InterPro" id="IPR033524">
    <property type="entry name" value="Glu/Leu/Phe/Val_DH_AS"/>
</dbReference>
<keyword evidence="7" id="KW-1185">Reference proteome</keyword>
<evidence type="ECO:0000313" key="7">
    <source>
        <dbReference type="Proteomes" id="UP000676506"/>
    </source>
</evidence>
<dbReference type="SUPFAM" id="SSF51735">
    <property type="entry name" value="NAD(P)-binding Rossmann-fold domains"/>
    <property type="match status" value="1"/>
</dbReference>
<dbReference type="PANTHER" id="PTHR11606">
    <property type="entry name" value="GLUTAMATE DEHYDROGENASE"/>
    <property type="match status" value="1"/>
</dbReference>
<accession>A0ABX8BCC9</accession>
<keyword evidence="2 3" id="KW-0560">Oxidoreductase</keyword>
<dbReference type="CDD" id="cd01076">
    <property type="entry name" value="NAD_bind_1_Glu_DH"/>
    <property type="match status" value="1"/>
</dbReference>
<proteinExistence type="inferred from homology"/>